<feature type="region of interest" description="Disordered" evidence="1">
    <location>
        <begin position="290"/>
        <end position="313"/>
    </location>
</feature>
<dbReference type="AlphaFoldDB" id="J5R2I7"/>
<feature type="transmembrane region" description="Helical" evidence="2">
    <location>
        <begin position="5"/>
        <end position="24"/>
    </location>
</feature>
<protein>
    <submittedName>
        <fullName evidence="3">Uncharacterized protein</fullName>
    </submittedName>
</protein>
<organism evidence="3 4">
    <name type="scientific">Trichosporon asahii var. asahii (strain ATCC 90039 / CBS 2479 / JCM 2466 / KCTC 7840 / NBRC 103889/ NCYC 2677 / UAMH 7654)</name>
    <name type="common">Yeast</name>
    <dbReference type="NCBI Taxonomy" id="1186058"/>
    <lineage>
        <taxon>Eukaryota</taxon>
        <taxon>Fungi</taxon>
        <taxon>Dikarya</taxon>
        <taxon>Basidiomycota</taxon>
        <taxon>Agaricomycotina</taxon>
        <taxon>Tremellomycetes</taxon>
        <taxon>Trichosporonales</taxon>
        <taxon>Trichosporonaceae</taxon>
        <taxon>Trichosporon</taxon>
    </lineage>
</organism>
<dbReference type="RefSeq" id="XP_014181475.1">
    <property type="nucleotide sequence ID" value="XM_014326000.1"/>
</dbReference>
<dbReference type="EMBL" id="ALBS01000111">
    <property type="protein sequence ID" value="EJT50373.1"/>
    <property type="molecule type" value="Genomic_DNA"/>
</dbReference>
<evidence type="ECO:0000313" key="4">
    <source>
        <dbReference type="Proteomes" id="UP000002748"/>
    </source>
</evidence>
<evidence type="ECO:0000256" key="1">
    <source>
        <dbReference type="SAM" id="MobiDB-lite"/>
    </source>
</evidence>
<dbReference type="HOGENOM" id="CLU_888998_0_0_1"/>
<evidence type="ECO:0000313" key="3">
    <source>
        <dbReference type="EMBL" id="EJT50373.1"/>
    </source>
</evidence>
<feature type="region of interest" description="Disordered" evidence="1">
    <location>
        <begin position="210"/>
        <end position="231"/>
    </location>
</feature>
<evidence type="ECO:0000256" key="2">
    <source>
        <dbReference type="SAM" id="Phobius"/>
    </source>
</evidence>
<dbReference type="Proteomes" id="UP000002748">
    <property type="component" value="Unassembled WGS sequence"/>
</dbReference>
<feature type="transmembrane region" description="Helical" evidence="2">
    <location>
        <begin position="119"/>
        <end position="142"/>
    </location>
</feature>
<keyword evidence="2" id="KW-0472">Membrane</keyword>
<feature type="compositionally biased region" description="Low complexity" evidence="1">
    <location>
        <begin position="291"/>
        <end position="304"/>
    </location>
</feature>
<accession>J5R2I7</accession>
<keyword evidence="2" id="KW-0812">Transmembrane</keyword>
<comment type="caution">
    <text evidence="3">The sequence shown here is derived from an EMBL/GenBank/DDBJ whole genome shotgun (WGS) entry which is preliminary data.</text>
</comment>
<name>J5R2I7_TRIAS</name>
<keyword evidence="2" id="KW-1133">Transmembrane helix</keyword>
<gene>
    <name evidence="3" type="ORF">A1Q1_00351</name>
</gene>
<feature type="transmembrane region" description="Helical" evidence="2">
    <location>
        <begin position="162"/>
        <end position="182"/>
    </location>
</feature>
<sequence length="313" mass="34789">MIVEVLYFVWILLMFTLHLSTPVGKVRFVTINSPSPFVNLHLGAWGWCNQVLGVCHGPEVGYNFTTSLAKQLRFKELPGDFSADTRVHGMLPAVLAWGLVTLVLSLLAIKYATDALQVFAIYGTGLLAVLCTIYAAIVWKWARDLNSTLKAHTRASAHYSHGYWLLIPIFVIPYLLTIAEWFRAREWEEMPFLQIGDVYVPSTAAPSIASRRTARTGGGGRRRSRSRSVRGATIEPGNALGLWPGAVPNAPAPERHRPTYTFFPEPEGEYNTYRVGRTPPPSGFWGRAYEGSSTTTYPSSGSTVYPPPHWGQY</sequence>
<proteinExistence type="predicted"/>
<dbReference type="VEuPathDB" id="FungiDB:A1Q1_00351"/>
<dbReference type="GeneID" id="25983865"/>
<feature type="transmembrane region" description="Helical" evidence="2">
    <location>
        <begin position="87"/>
        <end position="107"/>
    </location>
</feature>
<dbReference type="KEGG" id="tasa:A1Q1_00351"/>
<reference evidence="3 4" key="1">
    <citation type="journal article" date="2012" name="Eukaryot. Cell">
        <title>Draft genome sequence of CBS 2479, the standard type strain of Trichosporon asahii.</title>
        <authorList>
            <person name="Yang R.Y."/>
            <person name="Li H.T."/>
            <person name="Zhu H."/>
            <person name="Zhou G.P."/>
            <person name="Wang M."/>
            <person name="Wang L."/>
        </authorList>
    </citation>
    <scope>NUCLEOTIDE SEQUENCE [LARGE SCALE GENOMIC DNA]</scope>
    <source>
        <strain evidence="4">ATCC 90039 / CBS 2479 / JCM 2466 / KCTC 7840 / NCYC 2677 / UAMH 7654</strain>
    </source>
</reference>